<dbReference type="InterPro" id="IPR008775">
    <property type="entry name" value="Phytyl_CoA_dOase-like"/>
</dbReference>
<dbReference type="PANTHER" id="PTHR37563:SF2">
    <property type="entry name" value="PHYTANOYL-COA DIOXYGENASE FAMILY PROTEIN (AFU_ORTHOLOGUE AFUA_2G03330)"/>
    <property type="match status" value="1"/>
</dbReference>
<gene>
    <name evidence="1" type="ORF">V565_053820</name>
</gene>
<dbReference type="HOGENOM" id="CLU_043410_0_1_1"/>
<accession>A0A074S4V7</accession>
<dbReference type="OrthoDB" id="407832at2759"/>
<protein>
    <submittedName>
        <fullName evidence="1">Phytanoyl-CoA dioxygenase</fullName>
    </submittedName>
</protein>
<dbReference type="SUPFAM" id="SSF51197">
    <property type="entry name" value="Clavaminate synthase-like"/>
    <property type="match status" value="1"/>
</dbReference>
<evidence type="ECO:0000313" key="1">
    <source>
        <dbReference type="EMBL" id="KEP51903.1"/>
    </source>
</evidence>
<keyword evidence="1" id="KW-0223">Dioxygenase</keyword>
<organism evidence="1 2">
    <name type="scientific">Rhizoctonia solani 123E</name>
    <dbReference type="NCBI Taxonomy" id="1423351"/>
    <lineage>
        <taxon>Eukaryota</taxon>
        <taxon>Fungi</taxon>
        <taxon>Dikarya</taxon>
        <taxon>Basidiomycota</taxon>
        <taxon>Agaricomycotina</taxon>
        <taxon>Agaricomycetes</taxon>
        <taxon>Cantharellales</taxon>
        <taxon>Ceratobasidiaceae</taxon>
        <taxon>Rhizoctonia</taxon>
    </lineage>
</organism>
<dbReference type="AlphaFoldDB" id="A0A074S4V7"/>
<evidence type="ECO:0000313" key="2">
    <source>
        <dbReference type="Proteomes" id="UP000027456"/>
    </source>
</evidence>
<dbReference type="Proteomes" id="UP000027456">
    <property type="component" value="Unassembled WGS sequence"/>
</dbReference>
<keyword evidence="1" id="KW-0560">Oxidoreductase</keyword>
<dbReference type="PANTHER" id="PTHR37563">
    <property type="entry name" value="PHYTANOYL-COA DIOXYGENASE FAMILY PROTEIN (AFU_ORTHOLOGUE AFUA_2G03330)"/>
    <property type="match status" value="1"/>
</dbReference>
<proteinExistence type="predicted"/>
<name>A0A074S4V7_9AGAM</name>
<keyword evidence="2" id="KW-1185">Reference proteome</keyword>
<dbReference type="Pfam" id="PF05721">
    <property type="entry name" value="PhyH"/>
    <property type="match status" value="1"/>
</dbReference>
<dbReference type="Gene3D" id="2.60.120.620">
    <property type="entry name" value="q2cbj1_9rhob like domain"/>
    <property type="match status" value="1"/>
</dbReference>
<dbReference type="EMBL" id="AZST01000136">
    <property type="protein sequence ID" value="KEP51903.1"/>
    <property type="molecule type" value="Genomic_DNA"/>
</dbReference>
<dbReference type="GO" id="GO:0051213">
    <property type="term" value="F:dioxygenase activity"/>
    <property type="evidence" value="ECO:0007669"/>
    <property type="project" value="UniProtKB-KW"/>
</dbReference>
<reference evidence="1 2" key="1">
    <citation type="submission" date="2013-12" db="EMBL/GenBank/DDBJ databases">
        <authorList>
            <person name="Cubeta M."/>
            <person name="Pakala S."/>
            <person name="Fedorova N."/>
            <person name="Thomas E."/>
            <person name="Dean R."/>
            <person name="Jabaji S."/>
            <person name="Neate S."/>
            <person name="Toda T."/>
            <person name="Tavantzis S."/>
            <person name="Vilgalys R."/>
            <person name="Bharathan N."/>
            <person name="Pakala S."/>
            <person name="Losada L.S."/>
            <person name="Zafar N."/>
            <person name="Nierman W."/>
        </authorList>
    </citation>
    <scope>NUCLEOTIDE SEQUENCE [LARGE SCALE GENOMIC DNA]</scope>
    <source>
        <strain evidence="1 2">123E</strain>
    </source>
</reference>
<dbReference type="InterPro" id="IPR051961">
    <property type="entry name" value="Fungal_Metabolite_Diox"/>
</dbReference>
<comment type="caution">
    <text evidence="1">The sequence shown here is derived from an EMBL/GenBank/DDBJ whole genome shotgun (WGS) entry which is preliminary data.</text>
</comment>
<sequence length="346" mass="38370">MLQISSTGVHPPTFFRPPPAMRTLFSASKLLKVSHIQVRAFATPVTTAPKLRSLTPSASERAEGRFGPANLLLALETLHQDGIVAIDGVVNGNHLDALNARMVPDAYALRDMKGSPYNYNRGNVQQDPPPEPSLFFPDVFLNPFAIQVSNAALGNRPKMTFCSGNTALKSTERQPVHTDADFAQPRIPFALVVNCGLVEMTPENGSTELWLGTHTMANLDAQDGLHGDRASGRIKPDILEERRNVSPPFQPVVPKGSIVLRDLRLWHAGMPNKTDNPRVMLAQIHFAPWYMNQMKLEFPKGMEGMLQTPHLEVPTNFVDGPIKYLGRAYGNAYDFRQVKTDKWQVD</sequence>